<keyword evidence="7 12" id="KW-0904">Protein phosphatase</keyword>
<dbReference type="Gene3D" id="1.25.40.820">
    <property type="match status" value="1"/>
</dbReference>
<feature type="region of interest" description="Disordered" evidence="13">
    <location>
        <begin position="331"/>
        <end position="352"/>
    </location>
</feature>
<dbReference type="AlphaFoldDB" id="A0AAW2BME4"/>
<proteinExistence type="inferred from homology"/>
<keyword evidence="5 12" id="KW-0378">Hydrolase</keyword>
<dbReference type="InterPro" id="IPR039693">
    <property type="entry name" value="Rtr1/RPAP2"/>
</dbReference>
<protein>
    <recommendedName>
        <fullName evidence="12">RNA polymerase II subunit B1 CTD phosphatase RPAP2 homolog</fullName>
        <ecNumber evidence="12">3.1.3.16</ecNumber>
    </recommendedName>
</protein>
<feature type="compositionally biased region" description="Low complexity" evidence="13">
    <location>
        <begin position="1"/>
        <end position="15"/>
    </location>
</feature>
<keyword evidence="3 12" id="KW-0479">Metal-binding</keyword>
<evidence type="ECO:0000256" key="11">
    <source>
        <dbReference type="PROSITE-ProRule" id="PRU00812"/>
    </source>
</evidence>
<keyword evidence="4 12" id="KW-0863">Zinc-finger</keyword>
<dbReference type="GO" id="GO:0005737">
    <property type="term" value="C:cytoplasm"/>
    <property type="evidence" value="ECO:0007669"/>
    <property type="project" value="TreeGrafter"/>
</dbReference>
<dbReference type="EMBL" id="JAZDWU010000011">
    <property type="protein sequence ID" value="KAK9986516.1"/>
    <property type="molecule type" value="Genomic_DNA"/>
</dbReference>
<comment type="catalytic activity">
    <reaction evidence="9 12">
        <text>O-phospho-L-seryl-[protein] + H2O = L-seryl-[protein] + phosphate</text>
        <dbReference type="Rhea" id="RHEA:20629"/>
        <dbReference type="Rhea" id="RHEA-COMP:9863"/>
        <dbReference type="Rhea" id="RHEA-COMP:11604"/>
        <dbReference type="ChEBI" id="CHEBI:15377"/>
        <dbReference type="ChEBI" id="CHEBI:29999"/>
        <dbReference type="ChEBI" id="CHEBI:43474"/>
        <dbReference type="ChEBI" id="CHEBI:83421"/>
        <dbReference type="EC" id="3.1.3.16"/>
    </reaction>
</comment>
<comment type="subcellular location">
    <subcellularLocation>
        <location evidence="1 12">Nucleus</location>
    </subcellularLocation>
</comment>
<comment type="catalytic activity">
    <reaction evidence="10 12">
        <text>O-phospho-L-threonyl-[protein] + H2O = L-threonyl-[protein] + phosphate</text>
        <dbReference type="Rhea" id="RHEA:47004"/>
        <dbReference type="Rhea" id="RHEA-COMP:11060"/>
        <dbReference type="Rhea" id="RHEA-COMP:11605"/>
        <dbReference type="ChEBI" id="CHEBI:15377"/>
        <dbReference type="ChEBI" id="CHEBI:30013"/>
        <dbReference type="ChEBI" id="CHEBI:43474"/>
        <dbReference type="ChEBI" id="CHEBI:61977"/>
        <dbReference type="EC" id="3.1.3.16"/>
    </reaction>
</comment>
<dbReference type="Pfam" id="PF04181">
    <property type="entry name" value="RPAP2_Rtr1"/>
    <property type="match status" value="1"/>
</dbReference>
<feature type="domain" description="RTR1-type" evidence="14">
    <location>
        <begin position="71"/>
        <end position="156"/>
    </location>
</feature>
<dbReference type="PANTHER" id="PTHR14732">
    <property type="entry name" value="RNA POLYMERASE II SUBUNIT B1 CTD PHOSPHATASE RPAP2-RELATED"/>
    <property type="match status" value="1"/>
</dbReference>
<comment type="caution">
    <text evidence="15">The sequence shown here is derived from an EMBL/GenBank/DDBJ whole genome shotgun (WGS) entry which is preliminary data.</text>
</comment>
<evidence type="ECO:0000256" key="4">
    <source>
        <dbReference type="ARBA" id="ARBA00022771"/>
    </source>
</evidence>
<organism evidence="15 16">
    <name type="scientific">Lithocarpus litseifolius</name>
    <dbReference type="NCBI Taxonomy" id="425828"/>
    <lineage>
        <taxon>Eukaryota</taxon>
        <taxon>Viridiplantae</taxon>
        <taxon>Streptophyta</taxon>
        <taxon>Embryophyta</taxon>
        <taxon>Tracheophyta</taxon>
        <taxon>Spermatophyta</taxon>
        <taxon>Magnoliopsida</taxon>
        <taxon>eudicotyledons</taxon>
        <taxon>Gunneridae</taxon>
        <taxon>Pentapetalae</taxon>
        <taxon>rosids</taxon>
        <taxon>fabids</taxon>
        <taxon>Fagales</taxon>
        <taxon>Fagaceae</taxon>
        <taxon>Lithocarpus</taxon>
    </lineage>
</organism>
<comment type="similarity">
    <text evidence="2 11 12">Belongs to the RPAP2 family.</text>
</comment>
<dbReference type="Proteomes" id="UP001459277">
    <property type="component" value="Unassembled WGS sequence"/>
</dbReference>
<reference evidence="15 16" key="1">
    <citation type="submission" date="2024-01" db="EMBL/GenBank/DDBJ databases">
        <title>A telomere-to-telomere, gap-free genome of sweet tea (Lithocarpus litseifolius).</title>
        <authorList>
            <person name="Zhou J."/>
        </authorList>
    </citation>
    <scope>NUCLEOTIDE SEQUENCE [LARGE SCALE GENOMIC DNA]</scope>
    <source>
        <strain evidence="15">Zhou-2022a</strain>
        <tissue evidence="15">Leaf</tissue>
    </source>
</reference>
<evidence type="ECO:0000256" key="6">
    <source>
        <dbReference type="ARBA" id="ARBA00022833"/>
    </source>
</evidence>
<dbReference type="GO" id="GO:0008420">
    <property type="term" value="F:RNA polymerase II CTD heptapeptide repeat phosphatase activity"/>
    <property type="evidence" value="ECO:0007669"/>
    <property type="project" value="UniProtKB-UniRule"/>
</dbReference>
<dbReference type="GO" id="GO:0008270">
    <property type="term" value="F:zinc ion binding"/>
    <property type="evidence" value="ECO:0007669"/>
    <property type="project" value="UniProtKB-KW"/>
</dbReference>
<name>A0AAW2BME4_9ROSI</name>
<dbReference type="InterPro" id="IPR038534">
    <property type="entry name" value="Rtr1/RPAP2_sf"/>
</dbReference>
<evidence type="ECO:0000256" key="8">
    <source>
        <dbReference type="ARBA" id="ARBA00023242"/>
    </source>
</evidence>
<evidence type="ECO:0000256" key="3">
    <source>
        <dbReference type="ARBA" id="ARBA00022723"/>
    </source>
</evidence>
<keyword evidence="6 12" id="KW-0862">Zinc</keyword>
<evidence type="ECO:0000256" key="7">
    <source>
        <dbReference type="ARBA" id="ARBA00022912"/>
    </source>
</evidence>
<comment type="function">
    <text evidence="12">Putative RNA polymerase II subunit B1 C-terminal domain (CTD) phosphatase involved in RNA polymerase II transcription regulation.</text>
</comment>
<accession>A0AAW2BME4</accession>
<evidence type="ECO:0000313" key="15">
    <source>
        <dbReference type="EMBL" id="KAK9986516.1"/>
    </source>
</evidence>
<dbReference type="PANTHER" id="PTHR14732:SF0">
    <property type="entry name" value="RNA POLYMERASE II SUBUNIT B1 CTD PHOSPHATASE RPAP2-RELATED"/>
    <property type="match status" value="1"/>
</dbReference>
<dbReference type="InterPro" id="IPR007308">
    <property type="entry name" value="Rtr1/RPAP2_dom"/>
</dbReference>
<evidence type="ECO:0000256" key="5">
    <source>
        <dbReference type="ARBA" id="ARBA00022801"/>
    </source>
</evidence>
<gene>
    <name evidence="15" type="ORF">SO802_031467</name>
</gene>
<feature type="region of interest" description="Disordered" evidence="13">
    <location>
        <begin position="269"/>
        <end position="289"/>
    </location>
</feature>
<sequence length="700" mass="76479">MLSLISLTSSLSISSPPCPPSQTRSPTPLLSLCSRGLFPMAKDQSISLKDAVYKLQLSLLEGISDESHLFATGSLMTRSDYEDVVTERSITNLCGYPLCCNSLPSDRPRKGRFRISLKEHKVYDLQETYMYCSSSCAVNSQAFAKSLQDERCSVVNSEKLNEVLRLFGIMSLDSEGNLGKNGDLGLSGLKIQEKKEIKAGEVSLEQWIGPSNAIEGYVPQRDHSSKPSPSKNRKEGSKVNNTMSSGKKDFHISEMDFMSTIITEDEYSVSKMPSGSTETASNTKFKEPKERMSYMDLDGQLSTLENPPALTKNGSEWKSSIGEKSKIIKKDDPSIQEVPSASNPCQTSFNSSTAEAEEEVQAEKAAKSSKIMIKSSLKPSGTKKLSRSVTWADEKVDGTGSGNLCEFSNGENKESHEILGSTDVGDNDEMLRFASAEAVAMALSEAAEAVASGEFDATDAVSEAGIIILPHSHDADEGELMEDGDLLEPEPSPLKWPTKPGIPQSDFFDPEDSLYDPPPEGFGLSLSPFATMWMALFAWITSSSLAYIYGRDESLHEEYLSVNGREYPCKTTLADGRSTEIKQTLAGCLARALPGLSADLRLPTPISTLEQGMGRLLDTMTFVDALPAFRMKQWQVIVLLFIEALSVCRIPALTPHMTNRRMLMQKVLDGAQIGLDEYEVMKDLVIPLGRAPHFSSQSGA</sequence>
<evidence type="ECO:0000256" key="2">
    <source>
        <dbReference type="ARBA" id="ARBA00005676"/>
    </source>
</evidence>
<feature type="compositionally biased region" description="Polar residues" evidence="13">
    <location>
        <begin position="337"/>
        <end position="350"/>
    </location>
</feature>
<evidence type="ECO:0000256" key="12">
    <source>
        <dbReference type="RuleBase" id="RU367080"/>
    </source>
</evidence>
<dbReference type="PROSITE" id="PS51479">
    <property type="entry name" value="ZF_RTR1"/>
    <property type="match status" value="1"/>
</dbReference>
<dbReference type="GO" id="GO:0043175">
    <property type="term" value="F:RNA polymerase core enzyme binding"/>
    <property type="evidence" value="ECO:0007669"/>
    <property type="project" value="UniProtKB-UniRule"/>
</dbReference>
<dbReference type="GO" id="GO:0005634">
    <property type="term" value="C:nucleus"/>
    <property type="evidence" value="ECO:0007669"/>
    <property type="project" value="UniProtKB-SubCell"/>
</dbReference>
<keyword evidence="8 12" id="KW-0539">Nucleus</keyword>
<feature type="region of interest" description="Disordered" evidence="13">
    <location>
        <begin position="215"/>
        <end position="250"/>
    </location>
</feature>
<feature type="region of interest" description="Disordered" evidence="13">
    <location>
        <begin position="1"/>
        <end position="26"/>
    </location>
</feature>
<dbReference type="EC" id="3.1.3.16" evidence="12"/>
<evidence type="ECO:0000259" key="14">
    <source>
        <dbReference type="PROSITE" id="PS51479"/>
    </source>
</evidence>
<feature type="compositionally biased region" description="Polar residues" evidence="13">
    <location>
        <begin position="271"/>
        <end position="283"/>
    </location>
</feature>
<evidence type="ECO:0000256" key="13">
    <source>
        <dbReference type="SAM" id="MobiDB-lite"/>
    </source>
</evidence>
<evidence type="ECO:0000256" key="1">
    <source>
        <dbReference type="ARBA" id="ARBA00004123"/>
    </source>
</evidence>
<evidence type="ECO:0000313" key="16">
    <source>
        <dbReference type="Proteomes" id="UP001459277"/>
    </source>
</evidence>
<evidence type="ECO:0000256" key="9">
    <source>
        <dbReference type="ARBA" id="ARBA00047761"/>
    </source>
</evidence>
<evidence type="ECO:0000256" key="10">
    <source>
        <dbReference type="ARBA" id="ARBA00048336"/>
    </source>
</evidence>
<keyword evidence="16" id="KW-1185">Reference proteome</keyword>